<keyword evidence="2" id="KW-0472">Membrane</keyword>
<dbReference type="OMA" id="RHRNTEY"/>
<evidence type="ECO:0000313" key="6">
    <source>
        <dbReference type="Proteomes" id="UP000007648"/>
    </source>
</evidence>
<dbReference type="GeneID" id="100934726"/>
<dbReference type="Ensembl" id="ENSSHAT00000003844.2">
    <property type="protein sequence ID" value="ENSSHAP00000003807.1"/>
    <property type="gene ID" value="ENSSHAG00000003351.2"/>
</dbReference>
<evidence type="ECO:0000256" key="3">
    <source>
        <dbReference type="SAM" id="SignalP"/>
    </source>
</evidence>
<reference evidence="5" key="2">
    <citation type="submission" date="2025-08" db="UniProtKB">
        <authorList>
            <consortium name="Ensembl"/>
        </authorList>
    </citation>
    <scope>IDENTIFICATION</scope>
</reference>
<dbReference type="AlphaFoldDB" id="G3VKV2"/>
<feature type="signal peptide" evidence="3">
    <location>
        <begin position="1"/>
        <end position="22"/>
    </location>
</feature>
<evidence type="ECO:0000313" key="5">
    <source>
        <dbReference type="Ensembl" id="ENSSHAP00000003807.1"/>
    </source>
</evidence>
<dbReference type="InterPro" id="IPR018244">
    <property type="entry name" value="Allrgn_V5/Tpx1_CS"/>
</dbReference>
<reference evidence="5 6" key="1">
    <citation type="journal article" date="2011" name="Proc. Natl. Acad. Sci. U.S.A.">
        <title>Genetic diversity and population structure of the endangered marsupial Sarcophilus harrisii (Tasmanian devil).</title>
        <authorList>
            <person name="Miller W."/>
            <person name="Hayes V.M."/>
            <person name="Ratan A."/>
            <person name="Petersen D.C."/>
            <person name="Wittekindt N.E."/>
            <person name="Miller J."/>
            <person name="Walenz B."/>
            <person name="Knight J."/>
            <person name="Qi J."/>
            <person name="Zhao F."/>
            <person name="Wang Q."/>
            <person name="Bedoya-Reina O.C."/>
            <person name="Katiyar N."/>
            <person name="Tomsho L.P."/>
            <person name="Kasson L.M."/>
            <person name="Hardie R.A."/>
            <person name="Woodbridge P."/>
            <person name="Tindall E.A."/>
            <person name="Bertelsen M.F."/>
            <person name="Dixon D."/>
            <person name="Pyecroft S."/>
            <person name="Helgen K.M."/>
            <person name="Lesk A.M."/>
            <person name="Pringle T.H."/>
            <person name="Patterson N."/>
            <person name="Zhang Y."/>
            <person name="Kreiss A."/>
            <person name="Woods G.M."/>
            <person name="Jones M.E."/>
            <person name="Schuster S.C."/>
        </authorList>
    </citation>
    <scope>NUCLEOTIDE SEQUENCE [LARGE SCALE GENOMIC DNA]</scope>
</reference>
<dbReference type="PRINTS" id="PR00837">
    <property type="entry name" value="V5TPXLIKE"/>
</dbReference>
<dbReference type="Pfam" id="PF00188">
    <property type="entry name" value="CAP"/>
    <property type="match status" value="1"/>
</dbReference>
<keyword evidence="2" id="KW-0812">Transmembrane</keyword>
<dbReference type="RefSeq" id="XP_003772559.2">
    <property type="nucleotide sequence ID" value="XM_003772511.4"/>
</dbReference>
<dbReference type="SMART" id="SM00198">
    <property type="entry name" value="SCP"/>
    <property type="match status" value="1"/>
</dbReference>
<keyword evidence="3" id="KW-0732">Signal</keyword>
<dbReference type="GO" id="GO:0005576">
    <property type="term" value="C:extracellular region"/>
    <property type="evidence" value="ECO:0007669"/>
    <property type="project" value="InterPro"/>
</dbReference>
<accession>G3VKV2</accession>
<sequence length="269" mass="30595">MLDHTLPWLWALILSHIMVTLPSSDLQYQVPLITDPKFIEDCVNSHNDVRMNISPTSGNMRYMTWDPALAKTAKAWARRCVFTHNIHIGKKHACHPVFKTVGENLWMGVLSKYIPKNATTAWYSEGNYFDLGTNLCLRVCGHYTQVVWASSYKVGCALKLCPNLGKRIAMFVCNYAPPGNLVGKPPYMKQDPCTHCEEGDTCEDNLCKNPIRDKPLSYPYWNPSWEIPRQISCNPFCQICVSIRMLGLVLAIVGIFILQIKYPNMHLVT</sequence>
<dbReference type="InterPro" id="IPR001283">
    <property type="entry name" value="CRISP-related"/>
</dbReference>
<dbReference type="eggNOG" id="KOG3017">
    <property type="taxonomic scope" value="Eukaryota"/>
</dbReference>
<protein>
    <submittedName>
        <fullName evidence="5">GLIPR1 like 1</fullName>
    </submittedName>
</protein>
<dbReference type="KEGG" id="shr:100934726"/>
<evidence type="ECO:0000256" key="2">
    <source>
        <dbReference type="SAM" id="Phobius"/>
    </source>
</evidence>
<dbReference type="InterPro" id="IPR035940">
    <property type="entry name" value="CAP_sf"/>
</dbReference>
<dbReference type="PANTHER" id="PTHR10334">
    <property type="entry name" value="CYSTEINE-RICH SECRETORY PROTEIN-RELATED"/>
    <property type="match status" value="1"/>
</dbReference>
<dbReference type="FunCoup" id="G3VKV2">
    <property type="interactions" value="1"/>
</dbReference>
<dbReference type="Proteomes" id="UP000007648">
    <property type="component" value="Unassembled WGS sequence"/>
</dbReference>
<dbReference type="OrthoDB" id="43654at2759"/>
<feature type="transmembrane region" description="Helical" evidence="2">
    <location>
        <begin position="241"/>
        <end position="260"/>
    </location>
</feature>
<dbReference type="GeneTree" id="ENSGT00940000162357"/>
<dbReference type="CTD" id="256710"/>
<reference evidence="5" key="3">
    <citation type="submission" date="2025-09" db="UniProtKB">
        <authorList>
            <consortium name="Ensembl"/>
        </authorList>
    </citation>
    <scope>IDENTIFICATION</scope>
</reference>
<keyword evidence="6" id="KW-1185">Reference proteome</keyword>
<feature type="chain" id="PRO_5003458051" evidence="3">
    <location>
        <begin position="23"/>
        <end position="269"/>
    </location>
</feature>
<dbReference type="PROSITE" id="PS01010">
    <property type="entry name" value="CRISP_2"/>
    <property type="match status" value="1"/>
</dbReference>
<comment type="similarity">
    <text evidence="1">Belongs to the CRISP family.</text>
</comment>
<dbReference type="InterPro" id="IPR002413">
    <property type="entry name" value="V5_allergen-like"/>
</dbReference>
<dbReference type="PRINTS" id="PR00838">
    <property type="entry name" value="V5ALLERGEN"/>
</dbReference>
<dbReference type="PROSITE" id="PS01009">
    <property type="entry name" value="CRISP_1"/>
    <property type="match status" value="1"/>
</dbReference>
<feature type="domain" description="SCP" evidence="4">
    <location>
        <begin position="37"/>
        <end position="183"/>
    </location>
</feature>
<dbReference type="InParanoid" id="G3VKV2"/>
<evidence type="ECO:0000259" key="4">
    <source>
        <dbReference type="SMART" id="SM00198"/>
    </source>
</evidence>
<dbReference type="InterPro" id="IPR014044">
    <property type="entry name" value="CAP_dom"/>
</dbReference>
<gene>
    <name evidence="5" type="primary">GLIPR1L1</name>
</gene>
<dbReference type="HOGENOM" id="CLU_035730_2_0_1"/>
<name>G3VKV2_SARHA</name>
<dbReference type="SUPFAM" id="SSF55797">
    <property type="entry name" value="PR-1-like"/>
    <property type="match status" value="1"/>
</dbReference>
<keyword evidence="2" id="KW-1133">Transmembrane helix</keyword>
<organism evidence="5 6">
    <name type="scientific">Sarcophilus harrisii</name>
    <name type="common">Tasmanian devil</name>
    <name type="synonym">Sarcophilus laniarius</name>
    <dbReference type="NCBI Taxonomy" id="9305"/>
    <lineage>
        <taxon>Eukaryota</taxon>
        <taxon>Metazoa</taxon>
        <taxon>Chordata</taxon>
        <taxon>Craniata</taxon>
        <taxon>Vertebrata</taxon>
        <taxon>Euteleostomi</taxon>
        <taxon>Mammalia</taxon>
        <taxon>Metatheria</taxon>
        <taxon>Dasyuromorphia</taxon>
        <taxon>Dasyuridae</taxon>
        <taxon>Sarcophilus</taxon>
    </lineage>
</organism>
<dbReference type="Gene3D" id="3.40.33.10">
    <property type="entry name" value="CAP"/>
    <property type="match status" value="1"/>
</dbReference>
<evidence type="ECO:0000256" key="1">
    <source>
        <dbReference type="ARBA" id="ARBA00009923"/>
    </source>
</evidence>
<proteinExistence type="inferred from homology"/>